<dbReference type="SMART" id="SM00899">
    <property type="entry name" value="FeoA"/>
    <property type="match status" value="1"/>
</dbReference>
<proteinExistence type="predicted"/>
<reference evidence="4" key="1">
    <citation type="journal article" date="2019" name="Int. J. Syst. Evol. Microbiol.">
        <title>The Global Catalogue of Microorganisms (GCM) 10K type strain sequencing project: providing services to taxonomists for standard genome sequencing and annotation.</title>
        <authorList>
            <consortium name="The Broad Institute Genomics Platform"/>
            <consortium name="The Broad Institute Genome Sequencing Center for Infectious Disease"/>
            <person name="Wu L."/>
            <person name="Ma J."/>
        </authorList>
    </citation>
    <scope>NUCLEOTIDE SEQUENCE [LARGE SCALE GENOMIC DNA]</scope>
    <source>
        <strain evidence="4">CGMCC 1.15304</strain>
    </source>
</reference>
<keyword evidence="4" id="KW-1185">Reference proteome</keyword>
<dbReference type="Pfam" id="PF04023">
    <property type="entry name" value="FeoA"/>
    <property type="match status" value="1"/>
</dbReference>
<dbReference type="RefSeq" id="WP_197421332.1">
    <property type="nucleotide sequence ID" value="NZ_JBHSCR010000003.1"/>
</dbReference>
<dbReference type="InterPro" id="IPR052713">
    <property type="entry name" value="FeoA"/>
</dbReference>
<evidence type="ECO:0000313" key="4">
    <source>
        <dbReference type="Proteomes" id="UP001595776"/>
    </source>
</evidence>
<evidence type="ECO:0000313" key="3">
    <source>
        <dbReference type="EMBL" id="MFC4347399.1"/>
    </source>
</evidence>
<feature type="domain" description="Ferrous iron transporter FeoA-like" evidence="2">
    <location>
        <begin position="19"/>
        <end position="98"/>
    </location>
</feature>
<dbReference type="InterPro" id="IPR007167">
    <property type="entry name" value="Fe-transptr_FeoA-like"/>
</dbReference>
<sequence>MNQEQQLDGEATGAEKALVALGTMKPGMFGHVIAFDASGIPDVSPDMTDRLREMGFAEDLEVEVLHQSLFGRDPIAVRIGRMTVALRRREANIIKVQLV</sequence>
<dbReference type="Gene3D" id="2.30.30.90">
    <property type="match status" value="1"/>
</dbReference>
<dbReference type="InterPro" id="IPR038157">
    <property type="entry name" value="FeoA_core_dom"/>
</dbReference>
<name>A0ABV8U985_9PROT</name>
<protein>
    <submittedName>
        <fullName evidence="3">Ferrous iron transport protein A</fullName>
    </submittedName>
</protein>
<dbReference type="Proteomes" id="UP001595776">
    <property type="component" value="Unassembled WGS sequence"/>
</dbReference>
<gene>
    <name evidence="3" type="ORF">ACFO5Q_06035</name>
</gene>
<dbReference type="PANTHER" id="PTHR42954">
    <property type="entry name" value="FE(2+) TRANSPORT PROTEIN A"/>
    <property type="match status" value="1"/>
</dbReference>
<evidence type="ECO:0000259" key="2">
    <source>
        <dbReference type="SMART" id="SM00899"/>
    </source>
</evidence>
<evidence type="ECO:0000256" key="1">
    <source>
        <dbReference type="ARBA" id="ARBA00023004"/>
    </source>
</evidence>
<comment type="caution">
    <text evidence="3">The sequence shown here is derived from an EMBL/GenBank/DDBJ whole genome shotgun (WGS) entry which is preliminary data.</text>
</comment>
<dbReference type="SUPFAM" id="SSF50037">
    <property type="entry name" value="C-terminal domain of transcriptional repressors"/>
    <property type="match status" value="1"/>
</dbReference>
<organism evidence="3 4">
    <name type="scientific">Kordiimonas lipolytica</name>
    <dbReference type="NCBI Taxonomy" id="1662421"/>
    <lineage>
        <taxon>Bacteria</taxon>
        <taxon>Pseudomonadati</taxon>
        <taxon>Pseudomonadota</taxon>
        <taxon>Alphaproteobacteria</taxon>
        <taxon>Kordiimonadales</taxon>
        <taxon>Kordiimonadaceae</taxon>
        <taxon>Kordiimonas</taxon>
    </lineage>
</organism>
<dbReference type="PANTHER" id="PTHR42954:SF2">
    <property type="entry name" value="FE(2+) TRANSPORT PROTEIN A"/>
    <property type="match status" value="1"/>
</dbReference>
<dbReference type="InterPro" id="IPR008988">
    <property type="entry name" value="Transcriptional_repressor_C"/>
</dbReference>
<accession>A0ABV8U985</accession>
<keyword evidence="1" id="KW-0408">Iron</keyword>
<dbReference type="EMBL" id="JBHSCR010000003">
    <property type="protein sequence ID" value="MFC4347399.1"/>
    <property type="molecule type" value="Genomic_DNA"/>
</dbReference>